<dbReference type="Pfam" id="PF00394">
    <property type="entry name" value="Cu-oxidase"/>
    <property type="match status" value="1"/>
</dbReference>
<dbReference type="PROSITE" id="PS00080">
    <property type="entry name" value="MULTICOPPER_OXIDASE2"/>
    <property type="match status" value="1"/>
</dbReference>
<dbReference type="GO" id="GO:0005507">
    <property type="term" value="F:copper ion binding"/>
    <property type="evidence" value="ECO:0007669"/>
    <property type="project" value="InterPro"/>
</dbReference>
<evidence type="ECO:0000256" key="1">
    <source>
        <dbReference type="ARBA" id="ARBA00010609"/>
    </source>
</evidence>
<dbReference type="GO" id="GO:0033573">
    <property type="term" value="C:high-affinity iron permease complex"/>
    <property type="evidence" value="ECO:0007669"/>
    <property type="project" value="TreeGrafter"/>
</dbReference>
<dbReference type="CDD" id="cd13877">
    <property type="entry name" value="CuRO_2_Fet3p_like"/>
    <property type="match status" value="1"/>
</dbReference>
<dbReference type="GO" id="GO:0033215">
    <property type="term" value="P:reductive iron assimilation"/>
    <property type="evidence" value="ECO:0007669"/>
    <property type="project" value="TreeGrafter"/>
</dbReference>
<keyword evidence="5" id="KW-0186">Copper</keyword>
<evidence type="ECO:0000259" key="7">
    <source>
        <dbReference type="Pfam" id="PF00394"/>
    </source>
</evidence>
<evidence type="ECO:0000256" key="6">
    <source>
        <dbReference type="SAM" id="SignalP"/>
    </source>
</evidence>
<comment type="caution">
    <text evidence="10">The sequence shown here is derived from an EMBL/GenBank/DDBJ whole genome shotgun (WGS) entry which is preliminary data.</text>
</comment>
<proteinExistence type="inferred from homology"/>
<dbReference type="InterPro" id="IPR001117">
    <property type="entry name" value="Cu-oxidase_2nd"/>
</dbReference>
<keyword evidence="3 6" id="KW-0732">Signal</keyword>
<evidence type="ECO:0000256" key="2">
    <source>
        <dbReference type="ARBA" id="ARBA00022723"/>
    </source>
</evidence>
<evidence type="ECO:0000256" key="5">
    <source>
        <dbReference type="ARBA" id="ARBA00023008"/>
    </source>
</evidence>
<organism evidence="10 11">
    <name type="scientific">Clohesyomyces aquaticus</name>
    <dbReference type="NCBI Taxonomy" id="1231657"/>
    <lineage>
        <taxon>Eukaryota</taxon>
        <taxon>Fungi</taxon>
        <taxon>Dikarya</taxon>
        <taxon>Ascomycota</taxon>
        <taxon>Pezizomycotina</taxon>
        <taxon>Dothideomycetes</taxon>
        <taxon>Pleosporomycetidae</taxon>
        <taxon>Pleosporales</taxon>
        <taxon>Lindgomycetaceae</taxon>
        <taxon>Clohesyomyces</taxon>
    </lineage>
</organism>
<accession>A0A1Y1YYL1</accession>
<keyword evidence="4" id="KW-0560">Oxidoreductase</keyword>
<feature type="domain" description="Plastocyanin-like" evidence="7">
    <location>
        <begin position="150"/>
        <end position="294"/>
    </location>
</feature>
<dbReference type="PROSITE" id="PS00079">
    <property type="entry name" value="MULTICOPPER_OXIDASE1"/>
    <property type="match status" value="1"/>
</dbReference>
<evidence type="ECO:0000259" key="8">
    <source>
        <dbReference type="Pfam" id="PF07731"/>
    </source>
</evidence>
<dbReference type="InterPro" id="IPR008972">
    <property type="entry name" value="Cupredoxin"/>
</dbReference>
<dbReference type="InterPro" id="IPR002355">
    <property type="entry name" value="Cu_oxidase_Cu_BS"/>
</dbReference>
<dbReference type="Gene3D" id="2.60.40.420">
    <property type="entry name" value="Cupredoxins - blue copper proteins"/>
    <property type="match status" value="3"/>
</dbReference>
<keyword evidence="2" id="KW-0479">Metal-binding</keyword>
<reference evidence="10 11" key="1">
    <citation type="submission" date="2016-07" db="EMBL/GenBank/DDBJ databases">
        <title>Pervasive Adenine N6-methylation of Active Genes in Fungi.</title>
        <authorList>
            <consortium name="DOE Joint Genome Institute"/>
            <person name="Mondo S.J."/>
            <person name="Dannebaum R.O."/>
            <person name="Kuo R.C."/>
            <person name="Labutti K."/>
            <person name="Haridas S."/>
            <person name="Kuo A."/>
            <person name="Salamov A."/>
            <person name="Ahrendt S.R."/>
            <person name="Lipzen A."/>
            <person name="Sullivan W."/>
            <person name="Andreopoulos W.B."/>
            <person name="Clum A."/>
            <person name="Lindquist E."/>
            <person name="Daum C."/>
            <person name="Ramamoorthy G.K."/>
            <person name="Gryganskyi A."/>
            <person name="Culley D."/>
            <person name="Magnuson J.K."/>
            <person name="James T.Y."/>
            <person name="O'Malley M.A."/>
            <person name="Stajich J.E."/>
            <person name="Spatafora J.W."/>
            <person name="Visel A."/>
            <person name="Grigoriev I.V."/>
        </authorList>
    </citation>
    <scope>NUCLEOTIDE SEQUENCE [LARGE SCALE GENOMIC DNA]</scope>
    <source>
        <strain evidence="10 11">CBS 115471</strain>
    </source>
</reference>
<dbReference type="SUPFAM" id="SSF49503">
    <property type="entry name" value="Cupredoxins"/>
    <property type="match status" value="3"/>
</dbReference>
<gene>
    <name evidence="10" type="ORF">BCR34DRAFT_521227</name>
</gene>
<dbReference type="AlphaFoldDB" id="A0A1Y1YYL1"/>
<dbReference type="Pfam" id="PF07731">
    <property type="entry name" value="Cu-oxidase_2"/>
    <property type="match status" value="1"/>
</dbReference>
<feature type="domain" description="Plastocyanin-like" evidence="9">
    <location>
        <begin position="26"/>
        <end position="139"/>
    </location>
</feature>
<evidence type="ECO:0000256" key="4">
    <source>
        <dbReference type="ARBA" id="ARBA00023002"/>
    </source>
</evidence>
<feature type="signal peptide" evidence="6">
    <location>
        <begin position="1"/>
        <end position="16"/>
    </location>
</feature>
<name>A0A1Y1YYL1_9PLEO</name>
<dbReference type="Pfam" id="PF07732">
    <property type="entry name" value="Cu-oxidase_3"/>
    <property type="match status" value="1"/>
</dbReference>
<evidence type="ECO:0000256" key="3">
    <source>
        <dbReference type="ARBA" id="ARBA00022729"/>
    </source>
</evidence>
<keyword evidence="11" id="KW-1185">Reference proteome</keyword>
<dbReference type="InterPro" id="IPR033138">
    <property type="entry name" value="Cu_oxidase_CS"/>
</dbReference>
<evidence type="ECO:0000313" key="10">
    <source>
        <dbReference type="EMBL" id="ORY02655.1"/>
    </source>
</evidence>
<comment type="similarity">
    <text evidence="1">Belongs to the multicopper oxidase family.</text>
</comment>
<dbReference type="InterPro" id="IPR011707">
    <property type="entry name" value="Cu-oxidase-like_N"/>
</dbReference>
<sequence>MFSFALIAACAPVPLAKTVTYNFDIGWVSAAPDGYTRPVIGINGRWPIPTIEANEGDTVVVKAKNSLGNETTSLHFHGMYQKGTNAYDGPVGVAQCSIPPGDSFTYTFTASPAGTHWYHSHDKGQYPDGLRGKMIIHDPAWESSLNVDEQIYLSMSDWYHTQQPYLIYDYLSTSNTNGDIHSPDSFLFNDTREGPTFNFTPGKRYLLRIVSLSALACGEFHIDEHTLSVVGIDGVQVHPQDADTIIVCAGQRYDVVVQAKANPLSNFKYIVKMATDMLTDNIPPADDITVTGSIIYNLVSGLVDTVFNVLLGSSWTPQAVLDDMMLKPLDNQALYSPVTLNVEFVINQTYYAGIGSRIKIGNEPWVEPKVPSLYTALSAGSAAFNASTYGVGADPWITNQGDVVQVYLQNPQTYPHPMHLHGHDFQVVARGLGTWDHNRASLPVIPMMRDTVVVPAEGYLVLRWLSNNPGVWFFHCHIDMHLVGGMATIFVENPEQLQQEQSIPATGVALCQKRNMCSKGNCECGSGSVSPSDAQNKCNTIFNTKDDGEAYGALVES</sequence>
<dbReference type="InterPro" id="IPR044130">
    <property type="entry name" value="CuRO_2_Fet3-like"/>
</dbReference>
<evidence type="ECO:0000313" key="11">
    <source>
        <dbReference type="Proteomes" id="UP000193144"/>
    </source>
</evidence>
<dbReference type="CDD" id="cd13851">
    <property type="entry name" value="CuRO_1_Fet3p"/>
    <property type="match status" value="1"/>
</dbReference>
<dbReference type="InterPro" id="IPR011706">
    <property type="entry name" value="Cu-oxidase_C"/>
</dbReference>
<dbReference type="PANTHER" id="PTHR11709">
    <property type="entry name" value="MULTI-COPPER OXIDASE"/>
    <property type="match status" value="1"/>
</dbReference>
<dbReference type="GO" id="GO:0004322">
    <property type="term" value="F:ferroxidase activity"/>
    <property type="evidence" value="ECO:0007669"/>
    <property type="project" value="TreeGrafter"/>
</dbReference>
<evidence type="ECO:0000259" key="9">
    <source>
        <dbReference type="Pfam" id="PF07732"/>
    </source>
</evidence>
<dbReference type="STRING" id="1231657.A0A1Y1YYL1"/>
<dbReference type="FunFam" id="2.60.40.420:FF:000071">
    <property type="entry name" value="Conidial pigment biosynthesis oxidase Abr1/brown 1"/>
    <property type="match status" value="1"/>
</dbReference>
<dbReference type="GO" id="GO:0010106">
    <property type="term" value="P:cellular response to iron ion starvation"/>
    <property type="evidence" value="ECO:0007669"/>
    <property type="project" value="TreeGrafter"/>
</dbReference>
<feature type="domain" description="Plastocyanin-like" evidence="8">
    <location>
        <begin position="366"/>
        <end position="495"/>
    </location>
</feature>
<dbReference type="OrthoDB" id="2121828at2759"/>
<dbReference type="PANTHER" id="PTHR11709:SF361">
    <property type="entry name" value="IRON TRANSPORT MULTICOPPER OXIDASE FET3"/>
    <property type="match status" value="1"/>
</dbReference>
<dbReference type="EMBL" id="MCFA01000155">
    <property type="protein sequence ID" value="ORY02655.1"/>
    <property type="molecule type" value="Genomic_DNA"/>
</dbReference>
<dbReference type="InterPro" id="IPR045087">
    <property type="entry name" value="Cu-oxidase_fam"/>
</dbReference>
<dbReference type="Proteomes" id="UP000193144">
    <property type="component" value="Unassembled WGS sequence"/>
</dbReference>
<feature type="chain" id="PRO_5013163934" evidence="6">
    <location>
        <begin position="17"/>
        <end position="557"/>
    </location>
</feature>
<protein>
    <submittedName>
        <fullName evidence="10">Laccase-2</fullName>
    </submittedName>
</protein>